<dbReference type="AlphaFoldDB" id="A0A8B6FBJ6"/>
<name>A0A8B6FBJ6_MYTGA</name>
<proteinExistence type="predicted"/>
<dbReference type="EMBL" id="UYJE01006629">
    <property type="protein sequence ID" value="VDI47620.1"/>
    <property type="molecule type" value="Genomic_DNA"/>
</dbReference>
<organism evidence="3 4">
    <name type="scientific">Mytilus galloprovincialis</name>
    <name type="common">Mediterranean mussel</name>
    <dbReference type="NCBI Taxonomy" id="29158"/>
    <lineage>
        <taxon>Eukaryota</taxon>
        <taxon>Metazoa</taxon>
        <taxon>Spiralia</taxon>
        <taxon>Lophotrochozoa</taxon>
        <taxon>Mollusca</taxon>
        <taxon>Bivalvia</taxon>
        <taxon>Autobranchia</taxon>
        <taxon>Pteriomorphia</taxon>
        <taxon>Mytilida</taxon>
        <taxon>Mytiloidea</taxon>
        <taxon>Mytilidae</taxon>
        <taxon>Mytilinae</taxon>
        <taxon>Mytilus</taxon>
    </lineage>
</organism>
<gene>
    <name evidence="3" type="ORF">MGAL_10B049807</name>
</gene>
<keyword evidence="2" id="KW-0732">Signal</keyword>
<keyword evidence="1" id="KW-1133">Transmembrane helix</keyword>
<feature type="transmembrane region" description="Helical" evidence="1">
    <location>
        <begin position="240"/>
        <end position="263"/>
    </location>
</feature>
<dbReference type="OrthoDB" id="6076572at2759"/>
<feature type="chain" id="PRO_5032667475" description="Ig-like domain-containing protein" evidence="2">
    <location>
        <begin position="22"/>
        <end position="309"/>
    </location>
</feature>
<evidence type="ECO:0000256" key="1">
    <source>
        <dbReference type="SAM" id="Phobius"/>
    </source>
</evidence>
<evidence type="ECO:0000313" key="4">
    <source>
        <dbReference type="Proteomes" id="UP000596742"/>
    </source>
</evidence>
<evidence type="ECO:0000313" key="3">
    <source>
        <dbReference type="EMBL" id="VDI47620.1"/>
    </source>
</evidence>
<sequence length="309" mass="35556">MNRMLVYIALIVLVVDKACKASTCTSASWNLSTLPLSFGKNIILRCIIDNKKVGNDSHLKVRQWTGGQNYDMLCTDGECRDPNKYEMLTRNTSKDFELLIHNFSESDLDYKYTCTCGFDSCTRKLFVEPNHVMSLPTMTKLMKDKNYINNDSMEIEIMLEKVNPVPNCSAWFEGRFINDATVTVMKWYAYHNDVKVIFNVPVTDVNCEGRLQILCNLVYRNVTIFDEHIDICHAREEGTLAVITVSIGCAVFVMVLLICIYFVKRREILFGRRYWTNEKTKQSANVNQDPLLTADTKKQEKETSPILNM</sequence>
<evidence type="ECO:0008006" key="5">
    <source>
        <dbReference type="Google" id="ProtNLM"/>
    </source>
</evidence>
<keyword evidence="1" id="KW-0812">Transmembrane</keyword>
<protein>
    <recommendedName>
        <fullName evidence="5">Ig-like domain-containing protein</fullName>
    </recommendedName>
</protein>
<dbReference type="Proteomes" id="UP000596742">
    <property type="component" value="Unassembled WGS sequence"/>
</dbReference>
<accession>A0A8B6FBJ6</accession>
<keyword evidence="4" id="KW-1185">Reference proteome</keyword>
<reference evidence="3" key="1">
    <citation type="submission" date="2018-11" db="EMBL/GenBank/DDBJ databases">
        <authorList>
            <person name="Alioto T."/>
            <person name="Alioto T."/>
        </authorList>
    </citation>
    <scope>NUCLEOTIDE SEQUENCE</scope>
</reference>
<feature type="signal peptide" evidence="2">
    <location>
        <begin position="1"/>
        <end position="21"/>
    </location>
</feature>
<comment type="caution">
    <text evidence="3">The sequence shown here is derived from an EMBL/GenBank/DDBJ whole genome shotgun (WGS) entry which is preliminary data.</text>
</comment>
<evidence type="ECO:0000256" key="2">
    <source>
        <dbReference type="SAM" id="SignalP"/>
    </source>
</evidence>
<keyword evidence="1" id="KW-0472">Membrane</keyword>